<gene>
    <name evidence="1" type="ORF">D0Y65_015841</name>
</gene>
<proteinExistence type="predicted"/>
<sequence length="96" mass="11019">HKTKKMFLGLEGFPNHTENATDVQDGMDRLSKLLDGISYVHNEAVFIGYLLITIIIDDPVSLETRLNVVVNHYSLFQVPISINYRLLDDQREGVRF</sequence>
<evidence type="ECO:0000313" key="2">
    <source>
        <dbReference type="Proteomes" id="UP000289340"/>
    </source>
</evidence>
<accession>A0A445KEN8</accession>
<dbReference type="EMBL" id="QZWG01000006">
    <property type="protein sequence ID" value="RZC09258.1"/>
    <property type="molecule type" value="Genomic_DNA"/>
</dbReference>
<feature type="non-terminal residue" evidence="1">
    <location>
        <position position="1"/>
    </location>
</feature>
<evidence type="ECO:0000313" key="1">
    <source>
        <dbReference type="EMBL" id="RZC09258.1"/>
    </source>
</evidence>
<name>A0A445KEN8_GLYSO</name>
<protein>
    <submittedName>
        <fullName evidence="1">Uncharacterized protein</fullName>
    </submittedName>
</protein>
<dbReference type="AlphaFoldDB" id="A0A445KEN8"/>
<keyword evidence="2" id="KW-1185">Reference proteome</keyword>
<comment type="caution">
    <text evidence="1">The sequence shown here is derived from an EMBL/GenBank/DDBJ whole genome shotgun (WGS) entry which is preliminary data.</text>
</comment>
<reference evidence="1 2" key="1">
    <citation type="submission" date="2018-09" db="EMBL/GenBank/DDBJ databases">
        <title>A high-quality reference genome of wild soybean provides a powerful tool to mine soybean genomes.</title>
        <authorList>
            <person name="Xie M."/>
            <person name="Chung C.Y.L."/>
            <person name="Li M.-W."/>
            <person name="Wong F.-L."/>
            <person name="Chan T.-F."/>
            <person name="Lam H.-M."/>
        </authorList>
    </citation>
    <scope>NUCLEOTIDE SEQUENCE [LARGE SCALE GENOMIC DNA]</scope>
    <source>
        <strain evidence="2">cv. W05</strain>
        <tissue evidence="1">Hypocotyl of etiolated seedlings</tissue>
    </source>
</reference>
<dbReference type="Proteomes" id="UP000289340">
    <property type="component" value="Chromosome 6"/>
</dbReference>
<organism evidence="1 2">
    <name type="scientific">Glycine soja</name>
    <name type="common">Wild soybean</name>
    <dbReference type="NCBI Taxonomy" id="3848"/>
    <lineage>
        <taxon>Eukaryota</taxon>
        <taxon>Viridiplantae</taxon>
        <taxon>Streptophyta</taxon>
        <taxon>Embryophyta</taxon>
        <taxon>Tracheophyta</taxon>
        <taxon>Spermatophyta</taxon>
        <taxon>Magnoliopsida</taxon>
        <taxon>eudicotyledons</taxon>
        <taxon>Gunneridae</taxon>
        <taxon>Pentapetalae</taxon>
        <taxon>rosids</taxon>
        <taxon>fabids</taxon>
        <taxon>Fabales</taxon>
        <taxon>Fabaceae</taxon>
        <taxon>Papilionoideae</taxon>
        <taxon>50 kb inversion clade</taxon>
        <taxon>NPAAA clade</taxon>
        <taxon>indigoferoid/millettioid clade</taxon>
        <taxon>Phaseoleae</taxon>
        <taxon>Glycine</taxon>
        <taxon>Glycine subgen. Soja</taxon>
    </lineage>
</organism>